<dbReference type="Proteomes" id="UP000001114">
    <property type="component" value="Chromosome"/>
</dbReference>
<evidence type="ECO:0000313" key="3">
    <source>
        <dbReference type="Proteomes" id="UP000001114"/>
    </source>
</evidence>
<keyword evidence="1" id="KW-0812">Transmembrane</keyword>
<evidence type="ECO:0000313" key="2">
    <source>
        <dbReference type="EMBL" id="ABR73970.1"/>
    </source>
</evidence>
<dbReference type="eggNOG" id="COG2076">
    <property type="taxonomic scope" value="Bacteria"/>
</dbReference>
<name>A6VLX3_ACTSZ</name>
<proteinExistence type="predicted"/>
<dbReference type="EMBL" id="CP000746">
    <property type="protein sequence ID" value="ABR73970.1"/>
    <property type="molecule type" value="Genomic_DNA"/>
</dbReference>
<feature type="transmembrane region" description="Helical" evidence="1">
    <location>
        <begin position="28"/>
        <end position="46"/>
    </location>
</feature>
<keyword evidence="1" id="KW-1133">Transmembrane helix</keyword>
<reference evidence="3" key="1">
    <citation type="journal article" date="2010" name="BMC Genomics">
        <title>A genomic perspective on the potential of Actinobacillus succinogenes for industrial succinate production.</title>
        <authorList>
            <person name="McKinlay J.B."/>
            <person name="Laivenieks M."/>
            <person name="Schindler B.D."/>
            <person name="McKinlay A.A."/>
            <person name="Siddaramappa S."/>
            <person name="Challacombe J.F."/>
            <person name="Lowry S.R."/>
            <person name="Clum A."/>
            <person name="Lapidus A.L."/>
            <person name="Burkhart K.B."/>
            <person name="Harkins V."/>
            <person name="Vieille C."/>
        </authorList>
    </citation>
    <scope>NUCLEOTIDE SEQUENCE [LARGE SCALE GENOMIC DNA]</scope>
    <source>
        <strain evidence="3">ATCC 55618 / DSM 22257 / CCUG 43843 / 130Z</strain>
    </source>
</reference>
<dbReference type="PROSITE" id="PS51257">
    <property type="entry name" value="PROKAR_LIPOPROTEIN"/>
    <property type="match status" value="1"/>
</dbReference>
<dbReference type="STRING" id="339671.Asuc_0596"/>
<dbReference type="KEGG" id="asu:Asuc_0596"/>
<protein>
    <submittedName>
        <fullName evidence="2">Putative drug resistance protein</fullName>
    </submittedName>
</protein>
<gene>
    <name evidence="2" type="ordered locus">Asuc_0596</name>
</gene>
<keyword evidence="1" id="KW-0472">Membrane</keyword>
<dbReference type="HOGENOM" id="CLU_2986207_0_0_6"/>
<accession>A6VLX3</accession>
<sequence>MNLRMPLSLVIGLSCIKARRRFSKPLPAAVAAMAFIVWLYWLPVIMKTLPIGVVYAV</sequence>
<dbReference type="AlphaFoldDB" id="A6VLX3"/>
<keyword evidence="3" id="KW-1185">Reference proteome</keyword>
<organism evidence="2 3">
    <name type="scientific">Actinobacillus succinogenes (strain ATCC 55618 / DSM 22257 / CCUG 43843 / 130Z)</name>
    <dbReference type="NCBI Taxonomy" id="339671"/>
    <lineage>
        <taxon>Bacteria</taxon>
        <taxon>Pseudomonadati</taxon>
        <taxon>Pseudomonadota</taxon>
        <taxon>Gammaproteobacteria</taxon>
        <taxon>Pasteurellales</taxon>
        <taxon>Pasteurellaceae</taxon>
        <taxon>Actinobacillus</taxon>
    </lineage>
</organism>
<evidence type="ECO:0000256" key="1">
    <source>
        <dbReference type="SAM" id="Phobius"/>
    </source>
</evidence>